<accession>A0AAD3CMI2</accession>
<name>A0AAD3CMI2_9STRA</name>
<evidence type="ECO:0000256" key="2">
    <source>
        <dbReference type="ARBA" id="ARBA00022771"/>
    </source>
</evidence>
<feature type="compositionally biased region" description="Basic and acidic residues" evidence="4">
    <location>
        <begin position="184"/>
        <end position="195"/>
    </location>
</feature>
<feature type="compositionally biased region" description="Basic and acidic residues" evidence="4">
    <location>
        <begin position="38"/>
        <end position="52"/>
    </location>
</feature>
<dbReference type="SMART" id="SM00547">
    <property type="entry name" value="ZnF_RBZ"/>
    <property type="match status" value="3"/>
</dbReference>
<gene>
    <name evidence="6" type="ORF">CTEN210_03874</name>
</gene>
<organism evidence="6 7">
    <name type="scientific">Chaetoceros tenuissimus</name>
    <dbReference type="NCBI Taxonomy" id="426638"/>
    <lineage>
        <taxon>Eukaryota</taxon>
        <taxon>Sar</taxon>
        <taxon>Stramenopiles</taxon>
        <taxon>Ochrophyta</taxon>
        <taxon>Bacillariophyta</taxon>
        <taxon>Coscinodiscophyceae</taxon>
        <taxon>Chaetocerotophycidae</taxon>
        <taxon>Chaetocerotales</taxon>
        <taxon>Chaetocerotaceae</taxon>
        <taxon>Chaetoceros</taxon>
    </lineage>
</organism>
<keyword evidence="3" id="KW-0862">Zinc</keyword>
<dbReference type="Proteomes" id="UP001054902">
    <property type="component" value="Unassembled WGS sequence"/>
</dbReference>
<evidence type="ECO:0000256" key="1">
    <source>
        <dbReference type="ARBA" id="ARBA00022723"/>
    </source>
</evidence>
<feature type="compositionally biased region" description="Low complexity" evidence="4">
    <location>
        <begin position="516"/>
        <end position="533"/>
    </location>
</feature>
<evidence type="ECO:0000313" key="6">
    <source>
        <dbReference type="EMBL" id="GFH47399.1"/>
    </source>
</evidence>
<feature type="compositionally biased region" description="Basic residues" evidence="4">
    <location>
        <begin position="254"/>
        <end position="263"/>
    </location>
</feature>
<dbReference type="EMBL" id="BLLK01000023">
    <property type="protein sequence ID" value="GFH47399.1"/>
    <property type="molecule type" value="Genomic_DNA"/>
</dbReference>
<proteinExistence type="predicted"/>
<keyword evidence="7" id="KW-1185">Reference proteome</keyword>
<feature type="compositionally biased region" description="Polar residues" evidence="4">
    <location>
        <begin position="345"/>
        <end position="368"/>
    </location>
</feature>
<feature type="region of interest" description="Disordered" evidence="4">
    <location>
        <begin position="884"/>
        <end position="905"/>
    </location>
</feature>
<dbReference type="PROSITE" id="PS01358">
    <property type="entry name" value="ZF_RANBP2_1"/>
    <property type="match status" value="1"/>
</dbReference>
<feature type="compositionally biased region" description="Basic and acidic residues" evidence="4">
    <location>
        <begin position="224"/>
        <end position="236"/>
    </location>
</feature>
<sequence>MPLLNMFGGKDKSKQRDEYEYDDEYDSRKRRSERGRRSKDDYDSKRERERSQSKYRTRRRSKSRDERRRSRSERRRSKSRSKSVVSSRGKSRMRSRSVASTKSVDKERRKKDGTSSRRRRSRSADTLTSILRNGKNSERRKTQRGRDDALREEEASIRSKSRHRRRSKSVSSAKSKRDKSRSRTKSDRMDGESRMRSSSLRSKGMSRSSSRMSRRYRDEDEEEERYRSRREEERHSGRSKSRMSRRDDESTSGRSRRSKSRRAKRDEDETSVSKRSKSRRSRREEDEKSSSGRSTRSKSRIRQEDDGYTSTRSKSRRSRRDGDESVSSRSATRNTDRLKREDTESVSGMSTTSKGKQQSILRNSQAAYQSRAGVIKSGTTNLNHGRESEEKIRPLAKPIIDESPRQSVKDLAQKLHNKVEQSQENDRVKPQSVKRENAPWKSLNPNGLSNIHENPNQQQPQDNKRTPPTNTPRSLNMNNMQRSSINSTSSSIEARQQKQVPRSQEQRFSISYNGQTTGNSSSISGRSTSSHGSSKWRCQACSNINLVSQGECMNCGKQHLMQNNIVSQVPQFTGTRRKLVRSNSNTSISTISLSNSVGQSFSNSQNSSSRSRQMSSTQSSTLVVNVPNCPQQPVTISSNRITSPLSAQYQNHIKSSTMVVDAAKIPRQPWRCSCGNMNESTRSSCMNCGMNTPVSVMPNRMVGQSINMETASVHSNQSNHLTHTVRQPQQVSSISTTVPTNVVPQRSYGNYSTYNSSESVASQNDIVSLGGNGWFCSQCGASNLAGNFCSSCGAKKLHQHLIASEKGSVCDNNLGAPQDKRTPIQKPNCRPLSKGFHDDSYRSNEHNQIQQSIGGRETDHRLETRQQLNNANTHMNISHRDAETINSNTKKKKGKGTGAPNIKKSALSSNVLTDIVSGNIELKPPKPSNEENSSRNLSIFDQIKMGKNLKKATERELAPKPKRPISIMDEIKIGVDLKKVASSDPIDDPKKGFMHGVLAARRKLVGSSKDESIRSIDSHDW</sequence>
<feature type="region of interest" description="Disordered" evidence="4">
    <location>
        <begin position="1"/>
        <end position="534"/>
    </location>
</feature>
<feature type="compositionally biased region" description="Low complexity" evidence="4">
    <location>
        <begin position="196"/>
        <end position="211"/>
    </location>
</feature>
<feature type="compositionally biased region" description="Basic residues" evidence="4">
    <location>
        <begin position="159"/>
        <end position="183"/>
    </location>
</feature>
<keyword evidence="1" id="KW-0479">Metal-binding</keyword>
<feature type="compositionally biased region" description="Basic residues" evidence="4">
    <location>
        <begin position="53"/>
        <end position="62"/>
    </location>
</feature>
<feature type="compositionally biased region" description="Basic and acidic residues" evidence="4">
    <location>
        <begin position="384"/>
        <end position="438"/>
    </location>
</feature>
<dbReference type="AlphaFoldDB" id="A0AAD3CMI2"/>
<feature type="compositionally biased region" description="Basic residues" evidence="4">
    <location>
        <begin position="69"/>
        <end position="81"/>
    </location>
</feature>
<feature type="compositionally biased region" description="Polar residues" evidence="4">
    <location>
        <begin position="443"/>
        <end position="482"/>
    </location>
</feature>
<evidence type="ECO:0000259" key="5">
    <source>
        <dbReference type="PROSITE" id="PS01358"/>
    </source>
</evidence>
<evidence type="ECO:0000313" key="7">
    <source>
        <dbReference type="Proteomes" id="UP001054902"/>
    </source>
</evidence>
<dbReference type="InterPro" id="IPR001876">
    <property type="entry name" value="Znf_RanBP2"/>
</dbReference>
<evidence type="ECO:0000256" key="3">
    <source>
        <dbReference type="ARBA" id="ARBA00022833"/>
    </source>
</evidence>
<keyword evidence="2" id="KW-0863">Zinc-finger</keyword>
<feature type="compositionally biased region" description="Polar residues" evidence="4">
    <location>
        <begin position="493"/>
        <end position="515"/>
    </location>
</feature>
<feature type="region of interest" description="Disordered" evidence="4">
    <location>
        <begin position="596"/>
        <end position="624"/>
    </location>
</feature>
<feature type="compositionally biased region" description="Low complexity" evidence="4">
    <location>
        <begin position="483"/>
        <end position="492"/>
    </location>
</feature>
<protein>
    <recommendedName>
        <fullName evidence="5">RanBP2-type domain-containing protein</fullName>
    </recommendedName>
</protein>
<reference evidence="6 7" key="1">
    <citation type="journal article" date="2021" name="Sci. Rep.">
        <title>The genome of the diatom Chaetoceros tenuissimus carries an ancient integrated fragment of an extant virus.</title>
        <authorList>
            <person name="Hongo Y."/>
            <person name="Kimura K."/>
            <person name="Takaki Y."/>
            <person name="Yoshida Y."/>
            <person name="Baba S."/>
            <person name="Kobayashi G."/>
            <person name="Nagasaki K."/>
            <person name="Hano T."/>
            <person name="Tomaru Y."/>
        </authorList>
    </citation>
    <scope>NUCLEOTIDE SEQUENCE [LARGE SCALE GENOMIC DNA]</scope>
    <source>
        <strain evidence="6 7">NIES-3715</strain>
    </source>
</reference>
<feature type="domain" description="RanBP2-type" evidence="5">
    <location>
        <begin position="536"/>
        <end position="555"/>
    </location>
</feature>
<feature type="compositionally biased region" description="Basic and acidic residues" evidence="4">
    <location>
        <begin position="9"/>
        <end position="18"/>
    </location>
</feature>
<comment type="caution">
    <text evidence="6">The sequence shown here is derived from an EMBL/GenBank/DDBJ whole genome shotgun (WGS) entry which is preliminary data.</text>
</comment>
<feature type="compositionally biased region" description="Basic and acidic residues" evidence="4">
    <location>
        <begin position="334"/>
        <end position="343"/>
    </location>
</feature>
<dbReference type="GO" id="GO:0008270">
    <property type="term" value="F:zinc ion binding"/>
    <property type="evidence" value="ECO:0007669"/>
    <property type="project" value="UniProtKB-KW"/>
</dbReference>
<feature type="compositionally biased region" description="Basic residues" evidence="4">
    <location>
        <begin position="28"/>
        <end position="37"/>
    </location>
</feature>
<evidence type="ECO:0000256" key="4">
    <source>
        <dbReference type="SAM" id="MobiDB-lite"/>
    </source>
</evidence>
<feature type="compositionally biased region" description="Basic and acidic residues" evidence="4">
    <location>
        <begin position="135"/>
        <end position="157"/>
    </location>
</feature>
<feature type="compositionally biased region" description="Basic and acidic residues" evidence="4">
    <location>
        <begin position="103"/>
        <end position="115"/>
    </location>
</feature>